<name>A0AAX6F8C3_IRIPA</name>
<dbReference type="Proteomes" id="UP001140949">
    <property type="component" value="Unassembled WGS sequence"/>
</dbReference>
<comment type="caution">
    <text evidence="2">The sequence shown here is derived from an EMBL/GenBank/DDBJ whole genome shotgun (WGS) entry which is preliminary data.</text>
</comment>
<feature type="region of interest" description="Disordered" evidence="1">
    <location>
        <begin position="55"/>
        <end position="75"/>
    </location>
</feature>
<evidence type="ECO:0000256" key="1">
    <source>
        <dbReference type="SAM" id="MobiDB-lite"/>
    </source>
</evidence>
<accession>A0AAX6F8C3</accession>
<sequence length="75" mass="8446">MSQTFPPIPRHGTYPCQWRAVPRPHSAAPPNRSRVTAAPMISSVPDLRLSTVRVLHRPPLEPESSERTRRHTDAS</sequence>
<organism evidence="2 3">
    <name type="scientific">Iris pallida</name>
    <name type="common">Sweet iris</name>
    <dbReference type="NCBI Taxonomy" id="29817"/>
    <lineage>
        <taxon>Eukaryota</taxon>
        <taxon>Viridiplantae</taxon>
        <taxon>Streptophyta</taxon>
        <taxon>Embryophyta</taxon>
        <taxon>Tracheophyta</taxon>
        <taxon>Spermatophyta</taxon>
        <taxon>Magnoliopsida</taxon>
        <taxon>Liliopsida</taxon>
        <taxon>Asparagales</taxon>
        <taxon>Iridaceae</taxon>
        <taxon>Iridoideae</taxon>
        <taxon>Irideae</taxon>
        <taxon>Iris</taxon>
    </lineage>
</organism>
<evidence type="ECO:0000313" key="3">
    <source>
        <dbReference type="Proteomes" id="UP001140949"/>
    </source>
</evidence>
<feature type="region of interest" description="Disordered" evidence="1">
    <location>
        <begin position="1"/>
        <end position="33"/>
    </location>
</feature>
<dbReference type="EMBL" id="JANAVB010031269">
    <property type="protein sequence ID" value="KAJ6812175.1"/>
    <property type="molecule type" value="Genomic_DNA"/>
</dbReference>
<proteinExistence type="predicted"/>
<reference evidence="2" key="2">
    <citation type="submission" date="2023-04" db="EMBL/GenBank/DDBJ databases">
        <authorList>
            <person name="Bruccoleri R.E."/>
            <person name="Oakeley E.J."/>
            <person name="Faust A.-M."/>
            <person name="Dessus-Babus S."/>
            <person name="Altorfer M."/>
            <person name="Burckhardt D."/>
            <person name="Oertli M."/>
            <person name="Naumann U."/>
            <person name="Petersen F."/>
            <person name="Wong J."/>
        </authorList>
    </citation>
    <scope>NUCLEOTIDE SEQUENCE</scope>
    <source>
        <strain evidence="2">GSM-AAB239-AS_SAM_17_03QT</strain>
        <tissue evidence="2">Leaf</tissue>
    </source>
</reference>
<dbReference type="AlphaFoldDB" id="A0AAX6F8C3"/>
<gene>
    <name evidence="2" type="ORF">M6B38_150215</name>
</gene>
<keyword evidence="3" id="KW-1185">Reference proteome</keyword>
<evidence type="ECO:0000313" key="2">
    <source>
        <dbReference type="EMBL" id="KAJ6812175.1"/>
    </source>
</evidence>
<protein>
    <submittedName>
        <fullName evidence="2">Skin secretory protein xP2-like</fullName>
    </submittedName>
</protein>
<reference evidence="2" key="1">
    <citation type="journal article" date="2023" name="GigaByte">
        <title>Genome assembly of the bearded iris, Iris pallida Lam.</title>
        <authorList>
            <person name="Bruccoleri R.E."/>
            <person name="Oakeley E.J."/>
            <person name="Faust A.M.E."/>
            <person name="Altorfer M."/>
            <person name="Dessus-Babus S."/>
            <person name="Burckhardt D."/>
            <person name="Oertli M."/>
            <person name="Naumann U."/>
            <person name="Petersen F."/>
            <person name="Wong J."/>
        </authorList>
    </citation>
    <scope>NUCLEOTIDE SEQUENCE</scope>
    <source>
        <strain evidence="2">GSM-AAB239-AS_SAM_17_03QT</strain>
    </source>
</reference>
<feature type="compositionally biased region" description="Basic and acidic residues" evidence="1">
    <location>
        <begin position="58"/>
        <end position="75"/>
    </location>
</feature>